<feature type="chain" id="PRO_5038125290" evidence="1">
    <location>
        <begin position="25"/>
        <end position="70"/>
    </location>
</feature>
<dbReference type="AlphaFoldDB" id="A0A915L1N4"/>
<proteinExistence type="predicted"/>
<organism evidence="2 3">
    <name type="scientific">Romanomermis culicivorax</name>
    <name type="common">Nematode worm</name>
    <dbReference type="NCBI Taxonomy" id="13658"/>
    <lineage>
        <taxon>Eukaryota</taxon>
        <taxon>Metazoa</taxon>
        <taxon>Ecdysozoa</taxon>
        <taxon>Nematoda</taxon>
        <taxon>Enoplea</taxon>
        <taxon>Dorylaimia</taxon>
        <taxon>Mermithida</taxon>
        <taxon>Mermithoidea</taxon>
        <taxon>Mermithidae</taxon>
        <taxon>Romanomermis</taxon>
    </lineage>
</organism>
<evidence type="ECO:0000313" key="2">
    <source>
        <dbReference type="Proteomes" id="UP000887565"/>
    </source>
</evidence>
<keyword evidence="2" id="KW-1185">Reference proteome</keyword>
<reference evidence="3" key="1">
    <citation type="submission" date="2022-11" db="UniProtKB">
        <authorList>
            <consortium name="WormBaseParasite"/>
        </authorList>
    </citation>
    <scope>IDENTIFICATION</scope>
</reference>
<accession>A0A915L1N4</accession>
<name>A0A915L1N4_ROMCU</name>
<sequence>MIFQLLKGFLGCVGAVLPLANVEAGLTIPTRAQHGHTYSDIDKWWDSSDATEEAFQYGFGIGTATELNQQ</sequence>
<keyword evidence="1" id="KW-0732">Signal</keyword>
<evidence type="ECO:0000256" key="1">
    <source>
        <dbReference type="SAM" id="SignalP"/>
    </source>
</evidence>
<evidence type="ECO:0000313" key="3">
    <source>
        <dbReference type="WBParaSite" id="nRc.2.0.1.t45069-RA"/>
    </source>
</evidence>
<dbReference type="Proteomes" id="UP000887565">
    <property type="component" value="Unplaced"/>
</dbReference>
<feature type="signal peptide" evidence="1">
    <location>
        <begin position="1"/>
        <end position="24"/>
    </location>
</feature>
<protein>
    <submittedName>
        <fullName evidence="3">Uncharacterized protein</fullName>
    </submittedName>
</protein>
<dbReference type="WBParaSite" id="nRc.2.0.1.t45069-RA">
    <property type="protein sequence ID" value="nRc.2.0.1.t45069-RA"/>
    <property type="gene ID" value="nRc.2.0.1.g45069"/>
</dbReference>